<protein>
    <submittedName>
        <fullName evidence="5">O-methyltransferase</fullName>
    </submittedName>
</protein>
<evidence type="ECO:0000256" key="1">
    <source>
        <dbReference type="ARBA" id="ARBA00022603"/>
    </source>
</evidence>
<dbReference type="Gene3D" id="3.40.50.150">
    <property type="entry name" value="Vaccinia Virus protein VP39"/>
    <property type="match status" value="1"/>
</dbReference>
<dbReference type="Proteomes" id="UP000033540">
    <property type="component" value="Unassembled WGS sequence"/>
</dbReference>
<dbReference type="GO" id="GO:0044550">
    <property type="term" value="P:secondary metabolite biosynthetic process"/>
    <property type="evidence" value="ECO:0007669"/>
    <property type="project" value="UniProtKB-ARBA"/>
</dbReference>
<evidence type="ECO:0000313" key="6">
    <source>
        <dbReference type="Proteomes" id="UP000033540"/>
    </source>
</evidence>
<dbReference type="OrthoDB" id="1606438at2759"/>
<dbReference type="InterPro" id="IPR036388">
    <property type="entry name" value="WH-like_DNA-bd_sf"/>
</dbReference>
<dbReference type="PANTHER" id="PTHR43712:SF16">
    <property type="entry name" value="O-METHYLTRANSFERASE ELCB"/>
    <property type="match status" value="1"/>
</dbReference>
<evidence type="ECO:0000313" key="5">
    <source>
        <dbReference type="EMBL" id="KJK67494.1"/>
    </source>
</evidence>
<organism evidence="5 6">
    <name type="scientific">Aspergillus parasiticus (strain ATCC 56775 / NRRL 5862 / SRRC 143 / SU-1)</name>
    <dbReference type="NCBI Taxonomy" id="1403190"/>
    <lineage>
        <taxon>Eukaryota</taxon>
        <taxon>Fungi</taxon>
        <taxon>Dikarya</taxon>
        <taxon>Ascomycota</taxon>
        <taxon>Pezizomycotina</taxon>
        <taxon>Eurotiomycetes</taxon>
        <taxon>Eurotiomycetidae</taxon>
        <taxon>Eurotiales</taxon>
        <taxon>Aspergillaceae</taxon>
        <taxon>Aspergillus</taxon>
        <taxon>Aspergillus subgen. Circumdati</taxon>
    </lineage>
</organism>
<keyword evidence="3" id="KW-0949">S-adenosyl-L-methionine</keyword>
<dbReference type="Pfam" id="PF00891">
    <property type="entry name" value="Methyltransf_2"/>
    <property type="match status" value="1"/>
</dbReference>
<dbReference type="AlphaFoldDB" id="A0A0F0II78"/>
<dbReference type="InterPro" id="IPR029063">
    <property type="entry name" value="SAM-dependent_MTases_sf"/>
</dbReference>
<dbReference type="InterPro" id="IPR001077">
    <property type="entry name" value="COMT_C"/>
</dbReference>
<keyword evidence="2 5" id="KW-0808">Transferase</keyword>
<dbReference type="InterPro" id="IPR016461">
    <property type="entry name" value="COMT-like"/>
</dbReference>
<dbReference type="EMBL" id="JZEE01000194">
    <property type="protein sequence ID" value="KJK67494.1"/>
    <property type="molecule type" value="Genomic_DNA"/>
</dbReference>
<evidence type="ECO:0000256" key="2">
    <source>
        <dbReference type="ARBA" id="ARBA00022679"/>
    </source>
</evidence>
<comment type="caution">
    <text evidence="5">The sequence shown here is derived from an EMBL/GenBank/DDBJ whole genome shotgun (WGS) entry which is preliminary data.</text>
</comment>
<dbReference type="SUPFAM" id="SSF53335">
    <property type="entry name" value="S-adenosyl-L-methionine-dependent methyltransferases"/>
    <property type="match status" value="1"/>
</dbReference>
<keyword evidence="1 5" id="KW-0489">Methyltransferase</keyword>
<dbReference type="GO" id="GO:0008171">
    <property type="term" value="F:O-methyltransferase activity"/>
    <property type="evidence" value="ECO:0007669"/>
    <property type="project" value="InterPro"/>
</dbReference>
<sequence>MASPNRLTVLSNVIAEKTKVISDFLASKGVEPPSFDVDGQADYAISADDKEAYEARLELIAASKELYALSHGPKDHIRNLCWDVGNITDVDVQAMDPLSLHAIWTFRVPQAVPLNSKISYEDLAEKCHQLSGIFVPLFTFRRIIRHAITNRFFCEPELGFVAHNRASRVLLEEETLDAWVGLFCNDMWPGFVYTVEAMRRWPGSGEPNETGINVAYGHNLNWFDHTSRNDVVADRYSKSMKAHGGGVGFDVSHTVTGYPWADIGEGTVVDCGGSGGFASMAIAEAHPKLHFVVQDQEHTITEETKAAVPQHLKSRVRLEVHDLLKPQTVVADVYFFRWVFHGFAEKYAIQVLRALIPVLKKGAKVVINDGVIPDPGTVPWMEYRSIRCMDLLGMAVNNTGERALDDWIGLFEAADPRFKFLNAWKPPKSTIWFIEAEWQP</sequence>
<proteinExistence type="predicted"/>
<dbReference type="PANTHER" id="PTHR43712">
    <property type="entry name" value="PUTATIVE (AFU_ORTHOLOGUE AFUA_4G14580)-RELATED"/>
    <property type="match status" value="1"/>
</dbReference>
<dbReference type="Gene3D" id="1.10.10.10">
    <property type="entry name" value="Winged helix-like DNA-binding domain superfamily/Winged helix DNA-binding domain"/>
    <property type="match status" value="1"/>
</dbReference>
<feature type="domain" description="O-methyltransferase C-terminal" evidence="4">
    <location>
        <begin position="213"/>
        <end position="414"/>
    </location>
</feature>
<evidence type="ECO:0000259" key="4">
    <source>
        <dbReference type="Pfam" id="PF00891"/>
    </source>
</evidence>
<dbReference type="GO" id="GO:0032259">
    <property type="term" value="P:methylation"/>
    <property type="evidence" value="ECO:0007669"/>
    <property type="project" value="UniProtKB-KW"/>
</dbReference>
<reference evidence="5 6" key="1">
    <citation type="submission" date="2015-02" db="EMBL/GenBank/DDBJ databases">
        <title>Draft genome sequence of Aspergillus parasiticus SU-1.</title>
        <authorList>
            <person name="Yu J."/>
            <person name="Fedorova N."/>
            <person name="Yin Y."/>
            <person name="Losada L."/>
            <person name="Zafar N."/>
            <person name="Taujale R."/>
            <person name="Ehrlich K.C."/>
            <person name="Bhatnagar D."/>
            <person name="Cleveland T.E."/>
            <person name="Bennett J.W."/>
            <person name="Nierman W.C."/>
        </authorList>
    </citation>
    <scope>NUCLEOTIDE SEQUENCE [LARGE SCALE GENOMIC DNA]</scope>
    <source>
        <strain evidence="6">ATCC 56775 / NRRL 5862 / SRRC 143 / SU-1</strain>
    </source>
</reference>
<evidence type="ECO:0000256" key="3">
    <source>
        <dbReference type="ARBA" id="ARBA00022691"/>
    </source>
</evidence>
<gene>
    <name evidence="5" type="ORF">P875_00117219</name>
</gene>
<name>A0A0F0II78_ASPPU</name>
<dbReference type="PROSITE" id="PS51683">
    <property type="entry name" value="SAM_OMT_II"/>
    <property type="match status" value="1"/>
</dbReference>
<accession>A0A0F0II78</accession>